<gene>
    <name evidence="2" type="ORF">ACFPCY_20670</name>
</gene>
<dbReference type="InterPro" id="IPR029058">
    <property type="entry name" value="AB_hydrolase_fold"/>
</dbReference>
<dbReference type="Gene3D" id="3.40.50.1820">
    <property type="entry name" value="alpha/beta hydrolase"/>
    <property type="match status" value="1"/>
</dbReference>
<dbReference type="Proteomes" id="UP001595872">
    <property type="component" value="Unassembled WGS sequence"/>
</dbReference>
<keyword evidence="3" id="KW-1185">Reference proteome</keyword>
<name>A0ABV9U1L7_9ACTN</name>
<reference evidence="3" key="1">
    <citation type="journal article" date="2019" name="Int. J. Syst. Evol. Microbiol.">
        <title>The Global Catalogue of Microorganisms (GCM) 10K type strain sequencing project: providing services to taxonomists for standard genome sequencing and annotation.</title>
        <authorList>
            <consortium name="The Broad Institute Genomics Platform"/>
            <consortium name="The Broad Institute Genome Sequencing Center for Infectious Disease"/>
            <person name="Wu L."/>
            <person name="Ma J."/>
        </authorList>
    </citation>
    <scope>NUCLEOTIDE SEQUENCE [LARGE SCALE GENOMIC DNA]</scope>
    <source>
        <strain evidence="3">KLKA75</strain>
    </source>
</reference>
<evidence type="ECO:0000313" key="2">
    <source>
        <dbReference type="EMBL" id="MFC4909748.1"/>
    </source>
</evidence>
<dbReference type="InterPro" id="IPR000073">
    <property type="entry name" value="AB_hydrolase_1"/>
</dbReference>
<dbReference type="PANTHER" id="PTHR43798:SF33">
    <property type="entry name" value="HYDROLASE, PUTATIVE (AFU_ORTHOLOGUE AFUA_2G14860)-RELATED"/>
    <property type="match status" value="1"/>
</dbReference>
<dbReference type="RefSeq" id="WP_378257476.1">
    <property type="nucleotide sequence ID" value="NZ_JBHSIT010000005.1"/>
</dbReference>
<accession>A0ABV9U1L7</accession>
<protein>
    <submittedName>
        <fullName evidence="2">Alpha/beta fold hydrolase</fullName>
    </submittedName>
</protein>
<organism evidence="2 3">
    <name type="scientific">Actinomadura gamaensis</name>
    <dbReference type="NCBI Taxonomy" id="1763541"/>
    <lineage>
        <taxon>Bacteria</taxon>
        <taxon>Bacillati</taxon>
        <taxon>Actinomycetota</taxon>
        <taxon>Actinomycetes</taxon>
        <taxon>Streptosporangiales</taxon>
        <taxon>Thermomonosporaceae</taxon>
        <taxon>Actinomadura</taxon>
    </lineage>
</organism>
<comment type="caution">
    <text evidence="2">The sequence shown here is derived from an EMBL/GenBank/DDBJ whole genome shotgun (WGS) entry which is preliminary data.</text>
</comment>
<sequence length="301" mass="33329">MIFEGFALERVDVGEAELRVRYGGEGPPVLLLHGHPRTHATWHKVAPLLAERYTVVCPDLRGYGRSSKPPTTDDHAPYSKRAMARDCVALMRALGHERFAVAGHDRGGYVATRIALDHPDAVAALVAMDVVPIGEALARCDAKFAAAWWHWFFFGQTAKPAERIINADPDAWYKATDAHMEPEAWADYQAAIHDPDTVHAMLEDYRAGLGIDRAHDDADRAAGRVVTAPTLLVWAAQDDMHYLYGDPLEIWRTWATDVRDRTIDCGHHIAEEAPHEFADAVIAFLDECGPLDAQPSQPSTL</sequence>
<evidence type="ECO:0000313" key="3">
    <source>
        <dbReference type="Proteomes" id="UP001595872"/>
    </source>
</evidence>
<dbReference type="PANTHER" id="PTHR43798">
    <property type="entry name" value="MONOACYLGLYCEROL LIPASE"/>
    <property type="match status" value="1"/>
</dbReference>
<proteinExistence type="predicted"/>
<dbReference type="InterPro" id="IPR000639">
    <property type="entry name" value="Epox_hydrolase-like"/>
</dbReference>
<evidence type="ECO:0000259" key="1">
    <source>
        <dbReference type="Pfam" id="PF00561"/>
    </source>
</evidence>
<dbReference type="SUPFAM" id="SSF53474">
    <property type="entry name" value="alpha/beta-Hydrolases"/>
    <property type="match status" value="1"/>
</dbReference>
<keyword evidence="2" id="KW-0378">Hydrolase</keyword>
<dbReference type="PRINTS" id="PR00111">
    <property type="entry name" value="ABHYDROLASE"/>
</dbReference>
<dbReference type="Pfam" id="PF00561">
    <property type="entry name" value="Abhydrolase_1"/>
    <property type="match status" value="1"/>
</dbReference>
<feature type="domain" description="AB hydrolase-1" evidence="1">
    <location>
        <begin position="27"/>
        <end position="269"/>
    </location>
</feature>
<dbReference type="InterPro" id="IPR050266">
    <property type="entry name" value="AB_hydrolase_sf"/>
</dbReference>
<dbReference type="EMBL" id="JBHSIT010000005">
    <property type="protein sequence ID" value="MFC4909748.1"/>
    <property type="molecule type" value="Genomic_DNA"/>
</dbReference>
<dbReference type="PRINTS" id="PR00412">
    <property type="entry name" value="EPOXHYDRLASE"/>
</dbReference>
<dbReference type="GO" id="GO:0016787">
    <property type="term" value="F:hydrolase activity"/>
    <property type="evidence" value="ECO:0007669"/>
    <property type="project" value="UniProtKB-KW"/>
</dbReference>